<comment type="caution">
    <text evidence="2">The sequence shown here is derived from an EMBL/GenBank/DDBJ whole genome shotgun (WGS) entry which is preliminary data.</text>
</comment>
<name>A0A2M8EXZ3_9BACT</name>
<dbReference type="Gene3D" id="1.10.10.2520">
    <property type="entry name" value="Cell wall hydrolase SleB, domain 1"/>
    <property type="match status" value="1"/>
</dbReference>
<sequence length="409" mass="47333">MKLIFEDRHSRTIKTKEEIRFFSFSSYHLIIITARAKSEKQLSRNSTDDEDLTVKIDKDKTFPQLRSNRLIDSPAAFSGGRLHNLSKTIYFLTFLKGRDHKIILKTDKPTDTATFENLQIHVLDPTKKLALEPKLQAEDGDRRPWITFVLDNLAIQSITPTLTYSRHDRDSDDVKITIDGKTQGNPLRTIKHFLWRYAGSLLPWVSPTKTQTEIFTINLPQDLHYIEFDADRIPTLNKLVLDFGKTLPLPAGLPTVDNPKWTGDFYDDTDKMILARAIFGEARDELYPDKARIAVGWSIRNRVEDSRWANSYHEVIIKPEQYSAFNETDRNRPYIENPFWKDNDVDKTAWYNCFDIAGKVINGELKDPTSGANHYYDNSISTPYWATKETLALTIERSDNKAMLIFHKL</sequence>
<dbReference type="InterPro" id="IPR042047">
    <property type="entry name" value="SleB_dom1"/>
</dbReference>
<evidence type="ECO:0000313" key="2">
    <source>
        <dbReference type="EMBL" id="PJC31052.1"/>
    </source>
</evidence>
<dbReference type="EMBL" id="PFSC01000121">
    <property type="protein sequence ID" value="PJC31052.1"/>
    <property type="molecule type" value="Genomic_DNA"/>
</dbReference>
<feature type="domain" description="Cell wall hydrolase SleB" evidence="1">
    <location>
        <begin position="288"/>
        <end position="389"/>
    </location>
</feature>
<organism evidence="2 3">
    <name type="scientific">Candidatus Roizmanbacteria bacterium CG_4_9_14_0_2_um_filter_39_13</name>
    <dbReference type="NCBI Taxonomy" id="1974839"/>
    <lineage>
        <taxon>Bacteria</taxon>
        <taxon>Candidatus Roizmaniibacteriota</taxon>
    </lineage>
</organism>
<proteinExistence type="predicted"/>
<evidence type="ECO:0000259" key="1">
    <source>
        <dbReference type="Pfam" id="PF07486"/>
    </source>
</evidence>
<reference evidence="3" key="1">
    <citation type="submission" date="2017-09" db="EMBL/GenBank/DDBJ databases">
        <title>Depth-based differentiation of microbial function through sediment-hosted aquifers and enrichment of novel symbionts in the deep terrestrial subsurface.</title>
        <authorList>
            <person name="Probst A.J."/>
            <person name="Ladd B."/>
            <person name="Jarett J.K."/>
            <person name="Geller-Mcgrath D.E."/>
            <person name="Sieber C.M.K."/>
            <person name="Emerson J.B."/>
            <person name="Anantharaman K."/>
            <person name="Thomas B.C."/>
            <person name="Malmstrom R."/>
            <person name="Stieglmeier M."/>
            <person name="Klingl A."/>
            <person name="Woyke T."/>
            <person name="Ryan C.M."/>
            <person name="Banfield J.F."/>
        </authorList>
    </citation>
    <scope>NUCLEOTIDE SEQUENCE [LARGE SCALE GENOMIC DNA]</scope>
</reference>
<dbReference type="Pfam" id="PF07486">
    <property type="entry name" value="Hydrolase_2"/>
    <property type="match status" value="1"/>
</dbReference>
<accession>A0A2M8EXZ3</accession>
<dbReference type="AlphaFoldDB" id="A0A2M8EXZ3"/>
<gene>
    <name evidence="2" type="ORF">CO051_04465</name>
</gene>
<dbReference type="InterPro" id="IPR011105">
    <property type="entry name" value="Cell_wall_hydrolase_SleB"/>
</dbReference>
<protein>
    <recommendedName>
        <fullName evidence="1">Cell wall hydrolase SleB domain-containing protein</fullName>
    </recommendedName>
</protein>
<evidence type="ECO:0000313" key="3">
    <source>
        <dbReference type="Proteomes" id="UP000231383"/>
    </source>
</evidence>
<dbReference type="Proteomes" id="UP000231383">
    <property type="component" value="Unassembled WGS sequence"/>
</dbReference>
<dbReference type="GO" id="GO:0016787">
    <property type="term" value="F:hydrolase activity"/>
    <property type="evidence" value="ECO:0007669"/>
    <property type="project" value="InterPro"/>
</dbReference>